<dbReference type="GO" id="GO:0004590">
    <property type="term" value="F:orotidine-5'-phosphate decarboxylase activity"/>
    <property type="evidence" value="ECO:0007669"/>
    <property type="project" value="UniProtKB-UniRule"/>
</dbReference>
<proteinExistence type="inferred from homology"/>
<dbReference type="SUPFAM" id="SSF51366">
    <property type="entry name" value="Ribulose-phoshate binding barrel"/>
    <property type="match status" value="1"/>
</dbReference>
<comment type="catalytic activity">
    <reaction evidence="6">
        <text>orotidine 5'-phosphate + H(+) = UMP + CO2</text>
        <dbReference type="Rhea" id="RHEA:11596"/>
        <dbReference type="ChEBI" id="CHEBI:15378"/>
        <dbReference type="ChEBI" id="CHEBI:16526"/>
        <dbReference type="ChEBI" id="CHEBI:57538"/>
        <dbReference type="ChEBI" id="CHEBI:57865"/>
        <dbReference type="EC" id="4.1.1.23"/>
    </reaction>
</comment>
<dbReference type="Gene3D" id="3.20.20.70">
    <property type="entry name" value="Aldolase class I"/>
    <property type="match status" value="1"/>
</dbReference>
<dbReference type="InterPro" id="IPR011060">
    <property type="entry name" value="RibuloseP-bd_barrel"/>
</dbReference>
<dbReference type="InterPro" id="IPR001754">
    <property type="entry name" value="OMPdeCOase_dom"/>
</dbReference>
<dbReference type="InterPro" id="IPR011995">
    <property type="entry name" value="OMPdecase_type-2"/>
</dbReference>
<evidence type="ECO:0000256" key="2">
    <source>
        <dbReference type="ARBA" id="ARBA00008847"/>
    </source>
</evidence>
<evidence type="ECO:0000313" key="10">
    <source>
        <dbReference type="Proteomes" id="UP000275256"/>
    </source>
</evidence>
<keyword evidence="5 9" id="KW-0456">Lyase</keyword>
<name>A0A3M0GD12_9ACTN</name>
<evidence type="ECO:0000256" key="7">
    <source>
        <dbReference type="NCBIfam" id="TIGR02127"/>
    </source>
</evidence>
<dbReference type="Pfam" id="PF00215">
    <property type="entry name" value="OMPdecase"/>
    <property type="match status" value="1"/>
</dbReference>
<comment type="caution">
    <text evidence="9">The sequence shown here is derived from an EMBL/GenBank/DDBJ whole genome shotgun (WGS) entry which is preliminary data.</text>
</comment>
<reference evidence="9 10" key="1">
    <citation type="submission" date="2018-10" db="EMBL/GenBank/DDBJ databases">
        <title>Tessaracoccus antarcticuss sp. nov., isolated from sediment.</title>
        <authorList>
            <person name="Zhou L.Y."/>
            <person name="Du Z.J."/>
        </authorList>
    </citation>
    <scope>NUCLEOTIDE SEQUENCE [LARGE SCALE GENOMIC DNA]</scope>
    <source>
        <strain evidence="9 10">JDX10</strain>
    </source>
</reference>
<dbReference type="OrthoDB" id="9808470at2"/>
<organism evidence="9 10">
    <name type="scientific">Tessaracoccus antarcticus</name>
    <dbReference type="NCBI Taxonomy" id="2479848"/>
    <lineage>
        <taxon>Bacteria</taxon>
        <taxon>Bacillati</taxon>
        <taxon>Actinomycetota</taxon>
        <taxon>Actinomycetes</taxon>
        <taxon>Propionibacteriales</taxon>
        <taxon>Propionibacteriaceae</taxon>
        <taxon>Tessaracoccus</taxon>
    </lineage>
</organism>
<dbReference type="EMBL" id="REFW01000003">
    <property type="protein sequence ID" value="RMB59019.1"/>
    <property type="molecule type" value="Genomic_DNA"/>
</dbReference>
<dbReference type="InterPro" id="IPR013785">
    <property type="entry name" value="Aldolase_TIM"/>
</dbReference>
<dbReference type="Proteomes" id="UP000275256">
    <property type="component" value="Unassembled WGS sequence"/>
</dbReference>
<dbReference type="GO" id="GO:0006207">
    <property type="term" value="P:'de novo' pyrimidine nucleobase biosynthetic process"/>
    <property type="evidence" value="ECO:0007669"/>
    <property type="project" value="InterPro"/>
</dbReference>
<protein>
    <recommendedName>
        <fullName evidence="7">Orotidine-5'-phosphate decarboxylase</fullName>
        <ecNumber evidence="7">4.1.1.23</ecNumber>
    </recommendedName>
</protein>
<keyword evidence="10" id="KW-1185">Reference proteome</keyword>
<dbReference type="AlphaFoldDB" id="A0A3M0GD12"/>
<evidence type="ECO:0000313" key="9">
    <source>
        <dbReference type="EMBL" id="RMB59019.1"/>
    </source>
</evidence>
<evidence type="ECO:0000256" key="4">
    <source>
        <dbReference type="ARBA" id="ARBA00022975"/>
    </source>
</evidence>
<dbReference type="GO" id="GO:0044205">
    <property type="term" value="P:'de novo' UMP biosynthetic process"/>
    <property type="evidence" value="ECO:0007669"/>
    <property type="project" value="UniProtKB-UniPathway"/>
</dbReference>
<evidence type="ECO:0000256" key="6">
    <source>
        <dbReference type="ARBA" id="ARBA00049157"/>
    </source>
</evidence>
<dbReference type="SMART" id="SM00934">
    <property type="entry name" value="OMPdecase"/>
    <property type="match status" value="1"/>
</dbReference>
<comment type="pathway">
    <text evidence="1">Pyrimidine metabolism; UMP biosynthesis via de novo pathway; UMP from orotate: step 2/2.</text>
</comment>
<keyword evidence="4" id="KW-0665">Pyrimidine biosynthesis</keyword>
<evidence type="ECO:0000256" key="3">
    <source>
        <dbReference type="ARBA" id="ARBA00022793"/>
    </source>
</evidence>
<dbReference type="UniPathway" id="UPA00070">
    <property type="reaction ID" value="UER00120"/>
</dbReference>
<evidence type="ECO:0000259" key="8">
    <source>
        <dbReference type="SMART" id="SM00934"/>
    </source>
</evidence>
<feature type="domain" description="Orotidine 5'-phosphate decarboxylase" evidence="8">
    <location>
        <begin position="16"/>
        <end position="259"/>
    </location>
</feature>
<dbReference type="EC" id="4.1.1.23" evidence="7"/>
<dbReference type="NCBIfam" id="TIGR02127">
    <property type="entry name" value="pyrF_sub2"/>
    <property type="match status" value="1"/>
</dbReference>
<dbReference type="PANTHER" id="PTHR43375:SF1">
    <property type="entry name" value="OROTIDINE 5'-PHOSPHATE DECARBOXYLASE"/>
    <property type="match status" value="1"/>
</dbReference>
<comment type="similarity">
    <text evidence="2">Belongs to the OMP decarboxylase family. Type 2 subfamily.</text>
</comment>
<gene>
    <name evidence="9" type="primary">pyrF</name>
    <name evidence="9" type="ORF">EAX62_11400</name>
</gene>
<dbReference type="PANTHER" id="PTHR43375">
    <property type="entry name" value="OROTIDINE 5'-PHOSPHATE DECARBOXYLASE"/>
    <property type="match status" value="1"/>
</dbReference>
<dbReference type="CDD" id="cd04725">
    <property type="entry name" value="OMP_decarboxylase_like"/>
    <property type="match status" value="1"/>
</dbReference>
<evidence type="ECO:0000256" key="1">
    <source>
        <dbReference type="ARBA" id="ARBA00004861"/>
    </source>
</evidence>
<accession>A0A3M0GD12</accession>
<sequence length="270" mass="27880">MGYAARLRQITTRRGNLCVGIDPMPSVLSAWGLDATVEALERCARGIVAELAESVAVFKPQSAFFEAFGSAGVAVLERVLEDIRQAGALSILDVKRGDIGSSMAGYATAYLGDDSPLRADAITLSPYLGVGSLSPAIEQAVLTGRGIYVLARTSNPDGAAIQCARTDHASVAQHVVDAITEGNPRWDHAVGVVVGGTHADLGCDVSTFNGSILVPGIGAQGGTMEGIRDVFGDASSMVLPTVSRDVIGGGRDDLGRRAELFLANAQVAGL</sequence>
<evidence type="ECO:0000256" key="5">
    <source>
        <dbReference type="ARBA" id="ARBA00023239"/>
    </source>
</evidence>
<keyword evidence="3" id="KW-0210">Decarboxylase</keyword>